<reference evidence="3 4" key="1">
    <citation type="journal article" date="2016" name="Mol. Biol. Evol.">
        <title>Comparative Genomics of Early-Diverging Mushroom-Forming Fungi Provides Insights into the Origins of Lignocellulose Decay Capabilities.</title>
        <authorList>
            <person name="Nagy L.G."/>
            <person name="Riley R."/>
            <person name="Tritt A."/>
            <person name="Adam C."/>
            <person name="Daum C."/>
            <person name="Floudas D."/>
            <person name="Sun H."/>
            <person name="Yadav J.S."/>
            <person name="Pangilinan J."/>
            <person name="Larsson K.H."/>
            <person name="Matsuura K."/>
            <person name="Barry K."/>
            <person name="Labutti K."/>
            <person name="Kuo R."/>
            <person name="Ohm R.A."/>
            <person name="Bhattacharya S.S."/>
            <person name="Shirouzu T."/>
            <person name="Yoshinaga Y."/>
            <person name="Martin F.M."/>
            <person name="Grigoriev I.V."/>
            <person name="Hibbett D.S."/>
        </authorList>
    </citation>
    <scope>NUCLEOTIDE SEQUENCE [LARGE SCALE GENOMIC DNA]</scope>
    <source>
        <strain evidence="3 4">HHB12029</strain>
    </source>
</reference>
<dbReference type="Proteomes" id="UP000077266">
    <property type="component" value="Unassembled WGS sequence"/>
</dbReference>
<keyword evidence="2" id="KW-0472">Membrane</keyword>
<keyword evidence="2" id="KW-1133">Transmembrane helix</keyword>
<feature type="region of interest" description="Disordered" evidence="1">
    <location>
        <begin position="33"/>
        <end position="71"/>
    </location>
</feature>
<gene>
    <name evidence="3" type="ORF">EXIGLDRAFT_32828</name>
</gene>
<proteinExistence type="predicted"/>
<evidence type="ECO:0000313" key="3">
    <source>
        <dbReference type="EMBL" id="KZV93813.1"/>
    </source>
</evidence>
<dbReference type="EMBL" id="KV425983">
    <property type="protein sequence ID" value="KZV93813.1"/>
    <property type="molecule type" value="Genomic_DNA"/>
</dbReference>
<feature type="compositionally biased region" description="Basic residues" evidence="1">
    <location>
        <begin position="39"/>
        <end position="57"/>
    </location>
</feature>
<protein>
    <submittedName>
        <fullName evidence="3">Uncharacterized protein</fullName>
    </submittedName>
</protein>
<keyword evidence="2" id="KW-0812">Transmembrane</keyword>
<evidence type="ECO:0000256" key="2">
    <source>
        <dbReference type="SAM" id="Phobius"/>
    </source>
</evidence>
<evidence type="ECO:0000313" key="4">
    <source>
        <dbReference type="Proteomes" id="UP000077266"/>
    </source>
</evidence>
<dbReference type="AlphaFoldDB" id="A0A165ISG0"/>
<sequence>MARRAVPALRRTAAAVWAVKTMMLPRLSCSRTTRTQKAGTRHSKIPHATCRPRHSHKRQESVPSLRRRSVGSPDSPLLFLFFPCARIAVLCFICILPTTPSDRVSMAVQRVHPIYPILPLTLRPATPCPILSLSLFGPHAGRRRVGRTS</sequence>
<accession>A0A165ISG0</accession>
<name>A0A165ISG0_EXIGL</name>
<keyword evidence="4" id="KW-1185">Reference proteome</keyword>
<feature type="transmembrane region" description="Helical" evidence="2">
    <location>
        <begin position="77"/>
        <end position="96"/>
    </location>
</feature>
<evidence type="ECO:0000256" key="1">
    <source>
        <dbReference type="SAM" id="MobiDB-lite"/>
    </source>
</evidence>
<dbReference type="InParanoid" id="A0A165ISG0"/>
<organism evidence="3 4">
    <name type="scientific">Exidia glandulosa HHB12029</name>
    <dbReference type="NCBI Taxonomy" id="1314781"/>
    <lineage>
        <taxon>Eukaryota</taxon>
        <taxon>Fungi</taxon>
        <taxon>Dikarya</taxon>
        <taxon>Basidiomycota</taxon>
        <taxon>Agaricomycotina</taxon>
        <taxon>Agaricomycetes</taxon>
        <taxon>Auriculariales</taxon>
        <taxon>Exidiaceae</taxon>
        <taxon>Exidia</taxon>
    </lineage>
</organism>